<dbReference type="AlphaFoldDB" id="B6Q308"/>
<dbReference type="GO" id="GO:0031965">
    <property type="term" value="C:nuclear membrane"/>
    <property type="evidence" value="ECO:0007669"/>
    <property type="project" value="UniProtKB-SubCell"/>
</dbReference>
<dbReference type="VEuPathDB" id="FungiDB:PMAA_018980"/>
<evidence type="ECO:0000313" key="9">
    <source>
        <dbReference type="EMBL" id="EEA26992.1"/>
    </source>
</evidence>
<gene>
    <name evidence="9" type="ORF">PMAA_018980</name>
</gene>
<organism evidence="9 10">
    <name type="scientific">Talaromyces marneffei (strain ATCC 18224 / CBS 334.59 / QM 7333)</name>
    <name type="common">Penicillium marneffei</name>
    <dbReference type="NCBI Taxonomy" id="441960"/>
    <lineage>
        <taxon>Eukaryota</taxon>
        <taxon>Fungi</taxon>
        <taxon>Dikarya</taxon>
        <taxon>Ascomycota</taxon>
        <taxon>Pezizomycotina</taxon>
        <taxon>Eurotiomycetes</taxon>
        <taxon>Eurotiomycetidae</taxon>
        <taxon>Eurotiales</taxon>
        <taxon>Trichocomaceae</taxon>
        <taxon>Talaromyces</taxon>
        <taxon>Talaromyces sect. Talaromyces</taxon>
    </lineage>
</organism>
<comment type="subcellular location">
    <subcellularLocation>
        <location evidence="6">Endomembrane system</location>
        <topology evidence="6">Single-pass membrane protein</topology>
    </subcellularLocation>
    <subcellularLocation>
        <location evidence="1">Nucleus membrane</location>
    </subcellularLocation>
</comment>
<keyword evidence="2 8" id="KW-0812">Transmembrane</keyword>
<dbReference type="HOGENOM" id="CLU_351995_0_0_1"/>
<proteinExistence type="predicted"/>
<evidence type="ECO:0000256" key="2">
    <source>
        <dbReference type="ARBA" id="ARBA00022692"/>
    </source>
</evidence>
<evidence type="ECO:0000256" key="7">
    <source>
        <dbReference type="SAM" id="MobiDB-lite"/>
    </source>
</evidence>
<evidence type="ECO:0000313" key="10">
    <source>
        <dbReference type="Proteomes" id="UP000001294"/>
    </source>
</evidence>
<dbReference type="PANTHER" id="PTHR12265">
    <property type="entry name" value="TRANSMEMBRANE PROTEIN 53"/>
    <property type="match status" value="1"/>
</dbReference>
<evidence type="ECO:0008006" key="11">
    <source>
        <dbReference type="Google" id="ProtNLM"/>
    </source>
</evidence>
<feature type="compositionally biased region" description="Pro residues" evidence="7">
    <location>
        <begin position="68"/>
        <end position="90"/>
    </location>
</feature>
<dbReference type="STRING" id="441960.B6Q308"/>
<evidence type="ECO:0000256" key="8">
    <source>
        <dbReference type="SAM" id="Phobius"/>
    </source>
</evidence>
<dbReference type="Proteomes" id="UP000001294">
    <property type="component" value="Unassembled WGS sequence"/>
</dbReference>
<sequence length="799" mass="90920">MQLPRLPSAVPRYVLNTGIAIFVLSLVLWSINALNITNIDTLRGKLTQPLPLEQSHEQDGNNKDELFQPPPPPQSTPPPIPSPAPSPTPKPNAKLDATTDRRCNAVPNAPDVAIIVKTGANVLYDKIPFQLLSAWRCAQDPLIFSDLATTLGSYQVYDVLDNVTESVKNSPDFDYYRKLQDYKKSGQDVRELRNEGEAGWKLDKYKFIPMLKKTWTMRPNHDWYVFLEGDTYAFWTNILLWLQQLDPNGLHYLGEQTYVNNEGFAHGGSGFIISRGAMARVLDNDPDITGRYDIIAQNEYYGDYVLMKALKEKGVELGLYKPMLQGEPPSTLRYGPGRYEGERYWCQPLMTLHHVTPLDVDAVWQFEQQREDLSQPILFADMYQHFMADRLPEGSDTLNDWYNYSDDVHIRAPDEEEDKPIPPEDMTPTQEEAYQSPEHCAAACAEFPRCMQYAYEFMEKKCSYSFSYRFGEKRHRKSDGTRYKSGWIRSKIDSDIAENPCPSPVWKGNLHISDGMQVQNLSPRISLYTPESPNQVDQLVIICSWADAQQRYITRYLELHQTITPAASILLIQTPFAALFKPYTWQRAALRPAAQYIIENALTNGQLPDGGQTQQGQSKNKTNILLHSCSNGGSLTASQLLILIREMTHAPLPLIGIIMDSSPDGGSYTRSHKAIVVAQPPSRPLRPAVSLLVHAALIPVWASYIIGGQENSQLAMRRIFLDRDYVDTLNICYIYSKSDTTTDWRDVLIHAEEARWKGWFVEEHKLATSSHCAHIRSDPEMYARIVRRIWESVKPRAKL</sequence>
<keyword evidence="4 8" id="KW-0472">Membrane</keyword>
<dbReference type="EMBL" id="DS995899">
    <property type="protein sequence ID" value="EEA26992.1"/>
    <property type="molecule type" value="Genomic_DNA"/>
</dbReference>
<dbReference type="Pfam" id="PF05705">
    <property type="entry name" value="DUF829"/>
    <property type="match status" value="1"/>
</dbReference>
<evidence type="ECO:0000256" key="6">
    <source>
        <dbReference type="ARBA" id="ARBA00037847"/>
    </source>
</evidence>
<dbReference type="OrthoDB" id="414175at2759"/>
<reference evidence="9" key="1">
    <citation type="submission" date="2007-10" db="EMBL/GenBank/DDBJ databases">
        <authorList>
            <person name="Zhao H."/>
            <person name="Waite J.H."/>
        </authorList>
    </citation>
    <scope>NUCLEOTIDE SEQUENCE</scope>
    <source>
        <strain evidence="9">ATCC 18224</strain>
    </source>
</reference>
<dbReference type="EMBL" id="DS995899">
    <property type="protein sequence ID" value="EEA26993.1"/>
    <property type="molecule type" value="Genomic_DNA"/>
</dbReference>
<keyword evidence="3 8" id="KW-1133">Transmembrane helix</keyword>
<feature type="region of interest" description="Disordered" evidence="7">
    <location>
        <begin position="52"/>
        <end position="96"/>
    </location>
</feature>
<accession>B6Q308</accession>
<feature type="transmembrane region" description="Helical" evidence="8">
    <location>
        <begin position="12"/>
        <end position="31"/>
    </location>
</feature>
<evidence type="ECO:0000256" key="4">
    <source>
        <dbReference type="ARBA" id="ARBA00023136"/>
    </source>
</evidence>
<reference evidence="10" key="2">
    <citation type="journal article" date="2015" name="Genome Announc.">
        <title>Genome sequence of the AIDS-associated pathogen Penicillium marneffei (ATCC18224) and its near taxonomic relative Talaromyces stipitatus (ATCC10500).</title>
        <authorList>
            <person name="Nierman W.C."/>
            <person name="Fedorova-Abrams N.D."/>
            <person name="Andrianopoulos A."/>
        </authorList>
    </citation>
    <scope>NUCLEOTIDE SEQUENCE [LARGE SCALE GENOMIC DNA]</scope>
    <source>
        <strain evidence="10">ATCC 18224 / CBS 334.59 / QM 7333</strain>
    </source>
</reference>
<name>B6Q308_TALMQ</name>
<protein>
    <recommendedName>
        <fullName evidence="11">Apple domain-containing protein</fullName>
    </recommendedName>
</protein>
<evidence type="ECO:0000256" key="3">
    <source>
        <dbReference type="ARBA" id="ARBA00022989"/>
    </source>
</evidence>
<keyword evidence="5" id="KW-0539">Nucleus</keyword>
<dbReference type="InterPro" id="IPR008547">
    <property type="entry name" value="DUF829_TMEM53"/>
</dbReference>
<evidence type="ECO:0000256" key="5">
    <source>
        <dbReference type="ARBA" id="ARBA00023242"/>
    </source>
</evidence>
<dbReference type="Gene3D" id="3.90.550.50">
    <property type="match status" value="1"/>
</dbReference>
<evidence type="ECO:0000256" key="1">
    <source>
        <dbReference type="ARBA" id="ARBA00004126"/>
    </source>
</evidence>
<dbReference type="PANTHER" id="PTHR12265:SF30">
    <property type="entry name" value="TRANSMEMBRANE PROTEIN 53"/>
    <property type="match status" value="1"/>
</dbReference>
<feature type="compositionally biased region" description="Basic and acidic residues" evidence="7">
    <location>
        <begin position="54"/>
        <end position="66"/>
    </location>
</feature>
<keyword evidence="10" id="KW-1185">Reference proteome</keyword>